<feature type="non-terminal residue" evidence="2">
    <location>
        <position position="42"/>
    </location>
</feature>
<name>A0A382NFG0_9ZZZZ</name>
<gene>
    <name evidence="2" type="ORF">METZ01_LOCUS312827</name>
</gene>
<proteinExistence type="predicted"/>
<feature type="region of interest" description="Disordered" evidence="1">
    <location>
        <begin position="1"/>
        <end position="42"/>
    </location>
</feature>
<dbReference type="EMBL" id="UINC01100145">
    <property type="protein sequence ID" value="SVC59973.1"/>
    <property type="molecule type" value="Genomic_DNA"/>
</dbReference>
<evidence type="ECO:0000313" key="2">
    <source>
        <dbReference type="EMBL" id="SVC59973.1"/>
    </source>
</evidence>
<organism evidence="2">
    <name type="scientific">marine metagenome</name>
    <dbReference type="NCBI Taxonomy" id="408172"/>
    <lineage>
        <taxon>unclassified sequences</taxon>
        <taxon>metagenomes</taxon>
        <taxon>ecological metagenomes</taxon>
    </lineage>
</organism>
<accession>A0A382NFG0</accession>
<reference evidence="2" key="1">
    <citation type="submission" date="2018-05" db="EMBL/GenBank/DDBJ databases">
        <authorList>
            <person name="Lanie J.A."/>
            <person name="Ng W.-L."/>
            <person name="Kazmierczak K.M."/>
            <person name="Andrzejewski T.M."/>
            <person name="Davidsen T.M."/>
            <person name="Wayne K.J."/>
            <person name="Tettelin H."/>
            <person name="Glass J.I."/>
            <person name="Rusch D."/>
            <person name="Podicherti R."/>
            <person name="Tsui H.-C.T."/>
            <person name="Winkler M.E."/>
        </authorList>
    </citation>
    <scope>NUCLEOTIDE SEQUENCE</scope>
</reference>
<evidence type="ECO:0000256" key="1">
    <source>
        <dbReference type="SAM" id="MobiDB-lite"/>
    </source>
</evidence>
<sequence>MPCSSRRRMILSTPPATPVAPKSLRPNAFGRLSYLPPPTNAP</sequence>
<protein>
    <submittedName>
        <fullName evidence="2">Uncharacterized protein</fullName>
    </submittedName>
</protein>
<dbReference type="AlphaFoldDB" id="A0A382NFG0"/>